<proteinExistence type="predicted"/>
<dbReference type="PANTHER" id="PTHR11101">
    <property type="entry name" value="PHOSPHATE TRANSPORTER"/>
    <property type="match status" value="1"/>
</dbReference>
<name>A0A4U1BPU4_9GAMM</name>
<dbReference type="EMBL" id="SWCJ01000004">
    <property type="protein sequence ID" value="TKB56144.1"/>
    <property type="molecule type" value="Genomic_DNA"/>
</dbReference>
<protein>
    <submittedName>
        <fullName evidence="7">Inorganic phosphate transporter</fullName>
    </submittedName>
</protein>
<feature type="transmembrane region" description="Helical" evidence="6">
    <location>
        <begin position="317"/>
        <end position="340"/>
    </location>
</feature>
<keyword evidence="5 6" id="KW-0472">Membrane</keyword>
<feature type="transmembrane region" description="Helical" evidence="6">
    <location>
        <begin position="38"/>
        <end position="58"/>
    </location>
</feature>
<evidence type="ECO:0000313" key="8">
    <source>
        <dbReference type="Proteomes" id="UP000305675"/>
    </source>
</evidence>
<evidence type="ECO:0000256" key="6">
    <source>
        <dbReference type="SAM" id="Phobius"/>
    </source>
</evidence>
<organism evidence="7 8">
    <name type="scientific">Ferrimonas aestuarii</name>
    <dbReference type="NCBI Taxonomy" id="2569539"/>
    <lineage>
        <taxon>Bacteria</taxon>
        <taxon>Pseudomonadati</taxon>
        <taxon>Pseudomonadota</taxon>
        <taxon>Gammaproteobacteria</taxon>
        <taxon>Alteromonadales</taxon>
        <taxon>Ferrimonadaceae</taxon>
        <taxon>Ferrimonas</taxon>
    </lineage>
</organism>
<dbReference type="InterPro" id="IPR001204">
    <property type="entry name" value="Phos_transporter"/>
</dbReference>
<keyword evidence="4 6" id="KW-1133">Transmembrane helix</keyword>
<evidence type="ECO:0000313" key="7">
    <source>
        <dbReference type="EMBL" id="TKB56144.1"/>
    </source>
</evidence>
<sequence>MELEIATLIFLSSGLFLGWSLGANDAANVFGTAVGSRMIKFSTAALICSVMVILGAVISGAGASHTLGKLGAISAMGGAFTVALTAALTVYVMTKWGLPVSTGQSIVGAIIGWNIFSQTKTDPAVLTKILTTWVVCPVLSFFIAIALYKMVAAGINRMRPGLFALDNWTRIGLILAGAFGSYSLGANNIANVMGVFVPSAPFPATELFGFHFTPAMQLFLLGGIAIAVGVYTYSKKVMMTVGDSLIPMTPVTAWVVVMAHSITLFLFSSQELSNLLTSVGLPAIPLVPVSSSQAVIGAVVGIGILKKLPIQWKVLGRVVFGWCCTPILSALGCLLCLYFVQNIFQVQVM</sequence>
<dbReference type="RefSeq" id="WP_136862873.1">
    <property type="nucleotide sequence ID" value="NZ_SWCJ01000004.1"/>
</dbReference>
<dbReference type="AlphaFoldDB" id="A0A4U1BPU4"/>
<feature type="transmembrane region" description="Helical" evidence="6">
    <location>
        <begin position="171"/>
        <end position="190"/>
    </location>
</feature>
<dbReference type="Pfam" id="PF01384">
    <property type="entry name" value="PHO4"/>
    <property type="match status" value="1"/>
</dbReference>
<reference evidence="7 8" key="1">
    <citation type="submission" date="2019-04" db="EMBL/GenBank/DDBJ databases">
        <authorList>
            <person name="Hwang J.C."/>
        </authorList>
    </citation>
    <scope>NUCLEOTIDE SEQUENCE [LARGE SCALE GENOMIC DNA]</scope>
    <source>
        <strain evidence="7 8">IMCC35002</strain>
    </source>
</reference>
<dbReference type="GO" id="GO:0005315">
    <property type="term" value="F:phosphate transmembrane transporter activity"/>
    <property type="evidence" value="ECO:0007669"/>
    <property type="project" value="InterPro"/>
</dbReference>
<keyword evidence="8" id="KW-1185">Reference proteome</keyword>
<feature type="transmembrane region" description="Helical" evidence="6">
    <location>
        <begin position="279"/>
        <end position="305"/>
    </location>
</feature>
<dbReference type="Proteomes" id="UP000305675">
    <property type="component" value="Unassembled WGS sequence"/>
</dbReference>
<accession>A0A4U1BPU4</accession>
<dbReference type="OrthoDB" id="9779554at2"/>
<comment type="caution">
    <text evidence="7">The sequence shown here is derived from an EMBL/GenBank/DDBJ whole genome shotgun (WGS) entry which is preliminary data.</text>
</comment>
<evidence type="ECO:0000256" key="2">
    <source>
        <dbReference type="ARBA" id="ARBA00022448"/>
    </source>
</evidence>
<gene>
    <name evidence="7" type="ORF">FCL42_07975</name>
</gene>
<evidence type="ECO:0000256" key="4">
    <source>
        <dbReference type="ARBA" id="ARBA00022989"/>
    </source>
</evidence>
<evidence type="ECO:0000256" key="5">
    <source>
        <dbReference type="ARBA" id="ARBA00023136"/>
    </source>
</evidence>
<feature type="transmembrane region" description="Helical" evidence="6">
    <location>
        <begin position="130"/>
        <end position="151"/>
    </location>
</feature>
<feature type="transmembrane region" description="Helical" evidence="6">
    <location>
        <begin position="210"/>
        <end position="233"/>
    </location>
</feature>
<evidence type="ECO:0000256" key="1">
    <source>
        <dbReference type="ARBA" id="ARBA00004141"/>
    </source>
</evidence>
<evidence type="ECO:0000256" key="3">
    <source>
        <dbReference type="ARBA" id="ARBA00022692"/>
    </source>
</evidence>
<keyword evidence="3 6" id="KW-0812">Transmembrane</keyword>
<dbReference type="GO" id="GO:0016020">
    <property type="term" value="C:membrane"/>
    <property type="evidence" value="ECO:0007669"/>
    <property type="project" value="UniProtKB-SubCell"/>
</dbReference>
<feature type="transmembrane region" description="Helical" evidence="6">
    <location>
        <begin position="70"/>
        <end position="93"/>
    </location>
</feature>
<dbReference type="PANTHER" id="PTHR11101:SF80">
    <property type="entry name" value="PHOSPHATE TRANSPORTER"/>
    <property type="match status" value="1"/>
</dbReference>
<keyword evidence="2" id="KW-0813">Transport</keyword>
<feature type="transmembrane region" description="Helical" evidence="6">
    <location>
        <begin position="245"/>
        <end position="267"/>
    </location>
</feature>
<comment type="subcellular location">
    <subcellularLocation>
        <location evidence="1">Membrane</location>
        <topology evidence="1">Multi-pass membrane protein</topology>
    </subcellularLocation>
</comment>
<dbReference type="GO" id="GO:0035435">
    <property type="term" value="P:phosphate ion transmembrane transport"/>
    <property type="evidence" value="ECO:0007669"/>
    <property type="project" value="TreeGrafter"/>
</dbReference>